<feature type="compositionally biased region" description="Acidic residues" evidence="1">
    <location>
        <begin position="102"/>
        <end position="113"/>
    </location>
</feature>
<dbReference type="WBParaSite" id="L893_g13323.t1">
    <property type="protein sequence ID" value="L893_g13323.t1"/>
    <property type="gene ID" value="L893_g13323"/>
</dbReference>
<proteinExistence type="predicted"/>
<accession>A0A1I7Y722</accession>
<protein>
    <submittedName>
        <fullName evidence="3">Uncharacterized protein</fullName>
    </submittedName>
</protein>
<reference evidence="3" key="1">
    <citation type="submission" date="2016-11" db="UniProtKB">
        <authorList>
            <consortium name="WormBaseParasite"/>
        </authorList>
    </citation>
    <scope>IDENTIFICATION</scope>
</reference>
<feature type="compositionally biased region" description="Low complexity" evidence="1">
    <location>
        <begin position="139"/>
        <end position="150"/>
    </location>
</feature>
<evidence type="ECO:0000256" key="1">
    <source>
        <dbReference type="SAM" id="MobiDB-lite"/>
    </source>
</evidence>
<evidence type="ECO:0000313" key="3">
    <source>
        <dbReference type="WBParaSite" id="L893_g13323.t1"/>
    </source>
</evidence>
<feature type="region of interest" description="Disordered" evidence="1">
    <location>
        <begin position="1"/>
        <end position="43"/>
    </location>
</feature>
<keyword evidence="2" id="KW-1185">Reference proteome</keyword>
<dbReference type="Proteomes" id="UP000095287">
    <property type="component" value="Unplaced"/>
</dbReference>
<name>A0A1I7Y722_9BILA</name>
<sequence>MTMVTSTKKPLTPMSLRCSRPKGRTTPPPMKHLRSTKLPEFLERPTNCVVEQSLPQEEPTGHPTEIVILETIPPPQSPSMSLPESFDPNDYRDFNEETFNADVDEMLEAEGSDDPSTNEAFEEHQTTGNGAHHLLSPGQQAQMMSYSASSTLELNGMQPDGKDGGSCQEQQQADHYENNSAGSETPNPNATDGSSPNYLSQVMSVTGAINGISSQQADILIRQNY</sequence>
<evidence type="ECO:0000313" key="2">
    <source>
        <dbReference type="Proteomes" id="UP000095287"/>
    </source>
</evidence>
<organism evidence="2 3">
    <name type="scientific">Steinernema glaseri</name>
    <dbReference type="NCBI Taxonomy" id="37863"/>
    <lineage>
        <taxon>Eukaryota</taxon>
        <taxon>Metazoa</taxon>
        <taxon>Ecdysozoa</taxon>
        <taxon>Nematoda</taxon>
        <taxon>Chromadorea</taxon>
        <taxon>Rhabditida</taxon>
        <taxon>Tylenchina</taxon>
        <taxon>Panagrolaimomorpha</taxon>
        <taxon>Strongyloidoidea</taxon>
        <taxon>Steinernematidae</taxon>
        <taxon>Steinernema</taxon>
    </lineage>
</organism>
<feature type="compositionally biased region" description="Polar residues" evidence="1">
    <location>
        <begin position="178"/>
        <end position="198"/>
    </location>
</feature>
<feature type="region of interest" description="Disordered" evidence="1">
    <location>
        <begin position="71"/>
        <end position="198"/>
    </location>
</feature>
<dbReference type="AlphaFoldDB" id="A0A1I7Y722"/>